<accession>A0A931DQ98</accession>
<comment type="caution">
    <text evidence="3">The sequence shown here is derived from an EMBL/GenBank/DDBJ whole genome shotgun (WGS) entry which is preliminary data.</text>
</comment>
<keyword evidence="2" id="KW-0472">Membrane</keyword>
<gene>
    <name evidence="3" type="ORF">IW256_005924</name>
</gene>
<feature type="transmembrane region" description="Helical" evidence="2">
    <location>
        <begin position="130"/>
        <end position="160"/>
    </location>
</feature>
<keyword evidence="2" id="KW-0812">Transmembrane</keyword>
<feature type="compositionally biased region" description="Low complexity" evidence="1">
    <location>
        <begin position="18"/>
        <end position="57"/>
    </location>
</feature>
<dbReference type="AlphaFoldDB" id="A0A931DQ98"/>
<sequence>MAVAQGTKTTRRSTTEKGTAQRATTRRTSTQRGTTQRTTTRRASAQRATTARPAAETSTRRRTTARKRAGEETAGRTTQRTATLPVPVVTPHLSVRKVRIPAPAGLPVTGHEVVEAGKIATSHLPPPDRLVYYAGLGALAVFGVVEWPVAAAIAVGVGVARRARSGNGARREAAKKE</sequence>
<keyword evidence="2" id="KW-1133">Transmembrane helix</keyword>
<name>A0A931DQ98_9ACTN</name>
<organism evidence="3 4">
    <name type="scientific">Actinomadura viridis</name>
    <dbReference type="NCBI Taxonomy" id="58110"/>
    <lineage>
        <taxon>Bacteria</taxon>
        <taxon>Bacillati</taxon>
        <taxon>Actinomycetota</taxon>
        <taxon>Actinomycetes</taxon>
        <taxon>Streptosporangiales</taxon>
        <taxon>Thermomonosporaceae</taxon>
        <taxon>Actinomadura</taxon>
    </lineage>
</organism>
<dbReference type="RefSeq" id="WP_197014081.1">
    <property type="nucleotide sequence ID" value="NZ_BAABES010000002.1"/>
</dbReference>
<evidence type="ECO:0000256" key="2">
    <source>
        <dbReference type="SAM" id="Phobius"/>
    </source>
</evidence>
<evidence type="ECO:0000313" key="4">
    <source>
        <dbReference type="Proteomes" id="UP000614047"/>
    </source>
</evidence>
<protein>
    <submittedName>
        <fullName evidence="3">Uncharacterized protein</fullName>
    </submittedName>
</protein>
<reference evidence="3" key="1">
    <citation type="submission" date="2020-11" db="EMBL/GenBank/DDBJ databases">
        <title>Sequencing the genomes of 1000 actinobacteria strains.</title>
        <authorList>
            <person name="Klenk H.-P."/>
        </authorList>
    </citation>
    <scope>NUCLEOTIDE SEQUENCE</scope>
    <source>
        <strain evidence="3">DSM 43175</strain>
    </source>
</reference>
<proteinExistence type="predicted"/>
<keyword evidence="4" id="KW-1185">Reference proteome</keyword>
<dbReference type="Proteomes" id="UP000614047">
    <property type="component" value="Unassembled WGS sequence"/>
</dbReference>
<evidence type="ECO:0000313" key="3">
    <source>
        <dbReference type="EMBL" id="MBG6091811.1"/>
    </source>
</evidence>
<evidence type="ECO:0000256" key="1">
    <source>
        <dbReference type="SAM" id="MobiDB-lite"/>
    </source>
</evidence>
<dbReference type="EMBL" id="JADOUA010000001">
    <property type="protein sequence ID" value="MBG6091811.1"/>
    <property type="molecule type" value="Genomic_DNA"/>
</dbReference>
<feature type="region of interest" description="Disordered" evidence="1">
    <location>
        <begin position="1"/>
        <end position="81"/>
    </location>
</feature>